<evidence type="ECO:0000313" key="2">
    <source>
        <dbReference type="Proteomes" id="UP000326641"/>
    </source>
</evidence>
<dbReference type="PANTHER" id="PTHR11941:SF54">
    <property type="entry name" value="ENOYL-COA HYDRATASE, MITOCHONDRIAL"/>
    <property type="match status" value="1"/>
</dbReference>
<evidence type="ECO:0000313" key="1">
    <source>
        <dbReference type="EMBL" id="VUX45405.1"/>
    </source>
</evidence>
<dbReference type="CDD" id="cd06558">
    <property type="entry name" value="crotonase-like"/>
    <property type="match status" value="1"/>
</dbReference>
<dbReference type="AlphaFoldDB" id="A0A564WA97"/>
<proteinExistence type="predicted"/>
<evidence type="ECO:0008006" key="3">
    <source>
        <dbReference type="Google" id="ProtNLM"/>
    </source>
</evidence>
<protein>
    <recommendedName>
        <fullName evidence="3">Enoyl-CoA hydratase</fullName>
    </recommendedName>
</protein>
<dbReference type="Gene3D" id="3.90.226.10">
    <property type="entry name" value="2-enoyl-CoA Hydratase, Chain A, domain 1"/>
    <property type="match status" value="1"/>
</dbReference>
<comment type="caution">
    <text evidence="1">The sequence shown here is derived from an EMBL/GenBank/DDBJ whole genome shotgun (WGS) entry which is preliminary data.</text>
</comment>
<dbReference type="Pfam" id="PF00378">
    <property type="entry name" value="ECH_1"/>
    <property type="match status" value="1"/>
</dbReference>
<gene>
    <name evidence="1" type="ORF">DF3PA_120007</name>
</gene>
<dbReference type="Gene3D" id="6.20.390.30">
    <property type="match status" value="1"/>
</dbReference>
<accession>A0A564WA97</accession>
<sequence>MSNMLAHQIIPSLVEDVKKIPTVGCDVTRIAQNTSLADVIGRRTTRNSAVPCPTLPRLDELDVQHEAETRTLWQFMKPTGRPSFTPGLLRDMTAALDLVEHSHRGAGADADEAIRYLVLASKMPGIFNLGGDLPHFIELIAAGDRARLQWYARVCAAGQHRRAVSLELPICTIAVVQGDALGGGFEAALAHDVIIAERGASFGLPEVLFGMFPGMGAYSFLARRLDPIRAERIILSGRIYKAEELHAMGVVDELTEDGQGLQAARDFIRKFDRARGSRQALLQARKMLQPVTLKELVDIADLWVDAALQLSGSELRKMSHLAKAQDRRWQRVAAASTGTGSRMSEAS</sequence>
<dbReference type="GO" id="GO:0003824">
    <property type="term" value="F:catalytic activity"/>
    <property type="evidence" value="ECO:0007669"/>
    <property type="project" value="UniProtKB-ARBA"/>
</dbReference>
<dbReference type="Proteomes" id="UP000326641">
    <property type="component" value="Unassembled WGS sequence"/>
</dbReference>
<keyword evidence="2" id="KW-1185">Reference proteome</keyword>
<dbReference type="PANTHER" id="PTHR11941">
    <property type="entry name" value="ENOYL-COA HYDRATASE-RELATED"/>
    <property type="match status" value="1"/>
</dbReference>
<dbReference type="SUPFAM" id="SSF52096">
    <property type="entry name" value="ClpP/crotonase"/>
    <property type="match status" value="1"/>
</dbReference>
<reference evidence="1" key="1">
    <citation type="submission" date="2018-11" db="EMBL/GenBank/DDBJ databases">
        <authorList>
            <person name="Onetto C."/>
        </authorList>
    </citation>
    <scope>NUCLEOTIDE SEQUENCE [LARGE SCALE GENOMIC DNA]</scope>
</reference>
<dbReference type="GO" id="GO:0006635">
    <property type="term" value="P:fatty acid beta-oxidation"/>
    <property type="evidence" value="ECO:0007669"/>
    <property type="project" value="TreeGrafter"/>
</dbReference>
<name>A0A564WA97_9PROT</name>
<dbReference type="EMBL" id="UXAT02000004">
    <property type="protein sequence ID" value="VUX45405.1"/>
    <property type="molecule type" value="Genomic_DNA"/>
</dbReference>
<dbReference type="InterPro" id="IPR029045">
    <property type="entry name" value="ClpP/crotonase-like_dom_sf"/>
</dbReference>
<dbReference type="InterPro" id="IPR001753">
    <property type="entry name" value="Enoyl-CoA_hydra/iso"/>
</dbReference>
<dbReference type="NCBIfam" id="NF006452">
    <property type="entry name" value="PRK08788.1"/>
    <property type="match status" value="1"/>
</dbReference>
<organism evidence="1 2">
    <name type="scientific">Candidatus Defluviicoccus seviourii</name>
    <dbReference type="NCBI Taxonomy" id="2565273"/>
    <lineage>
        <taxon>Bacteria</taxon>
        <taxon>Pseudomonadati</taxon>
        <taxon>Pseudomonadota</taxon>
        <taxon>Alphaproteobacteria</taxon>
        <taxon>Rhodospirillales</taxon>
        <taxon>Rhodospirillaceae</taxon>
        <taxon>Defluviicoccus</taxon>
    </lineage>
</organism>